<name>A0AAV8VCK0_9CUCU</name>
<comment type="caution">
    <text evidence="1">The sequence shown here is derived from an EMBL/GenBank/DDBJ whole genome shotgun (WGS) entry which is preliminary data.</text>
</comment>
<organism evidence="1 2">
    <name type="scientific">Exocentrus adspersus</name>
    <dbReference type="NCBI Taxonomy" id="1586481"/>
    <lineage>
        <taxon>Eukaryota</taxon>
        <taxon>Metazoa</taxon>
        <taxon>Ecdysozoa</taxon>
        <taxon>Arthropoda</taxon>
        <taxon>Hexapoda</taxon>
        <taxon>Insecta</taxon>
        <taxon>Pterygota</taxon>
        <taxon>Neoptera</taxon>
        <taxon>Endopterygota</taxon>
        <taxon>Coleoptera</taxon>
        <taxon>Polyphaga</taxon>
        <taxon>Cucujiformia</taxon>
        <taxon>Chrysomeloidea</taxon>
        <taxon>Cerambycidae</taxon>
        <taxon>Lamiinae</taxon>
        <taxon>Acanthocinini</taxon>
        <taxon>Exocentrus</taxon>
    </lineage>
</organism>
<gene>
    <name evidence="1" type="ORF">NQ315_000524</name>
</gene>
<evidence type="ECO:0000313" key="2">
    <source>
        <dbReference type="Proteomes" id="UP001159042"/>
    </source>
</evidence>
<reference evidence="1 2" key="1">
    <citation type="journal article" date="2023" name="Insect Mol. Biol.">
        <title>Genome sequencing provides insights into the evolution of gene families encoding plant cell wall-degrading enzymes in longhorned beetles.</title>
        <authorList>
            <person name="Shin N.R."/>
            <person name="Okamura Y."/>
            <person name="Kirsch R."/>
            <person name="Pauchet Y."/>
        </authorList>
    </citation>
    <scope>NUCLEOTIDE SEQUENCE [LARGE SCALE GENOMIC DNA]</scope>
    <source>
        <strain evidence="1">EAD_L_NR</strain>
    </source>
</reference>
<evidence type="ECO:0000313" key="1">
    <source>
        <dbReference type="EMBL" id="KAJ8912031.1"/>
    </source>
</evidence>
<dbReference type="EMBL" id="JANEYG010000150">
    <property type="protein sequence ID" value="KAJ8912031.1"/>
    <property type="molecule type" value="Genomic_DNA"/>
</dbReference>
<proteinExistence type="predicted"/>
<evidence type="ECO:0008006" key="3">
    <source>
        <dbReference type="Google" id="ProtNLM"/>
    </source>
</evidence>
<dbReference type="AlphaFoldDB" id="A0AAV8VCK0"/>
<dbReference type="Proteomes" id="UP001159042">
    <property type="component" value="Unassembled WGS sequence"/>
</dbReference>
<dbReference type="InterPro" id="IPR012337">
    <property type="entry name" value="RNaseH-like_sf"/>
</dbReference>
<sequence length="141" mass="16278">MANTEINAGRDYISLRTKRLLLEANENGTDIKLGWVPGHFNVQGKDTADTLAKVGRDSLKVPLDIKVDKKDIYSIMKEQIRTQWNVQWKSSLREKGSSYALLASNFPTKPWFSTMPFKDRRHLTTIIRMRTGHCLTYKHLN</sequence>
<accession>A0AAV8VCK0</accession>
<dbReference type="SUPFAM" id="SSF53098">
    <property type="entry name" value="Ribonuclease H-like"/>
    <property type="match status" value="1"/>
</dbReference>
<protein>
    <recommendedName>
        <fullName evidence="3">RNase H type-1 domain-containing protein</fullName>
    </recommendedName>
</protein>
<keyword evidence="2" id="KW-1185">Reference proteome</keyword>